<dbReference type="InterPro" id="IPR045584">
    <property type="entry name" value="Pilin-like"/>
</dbReference>
<evidence type="ECO:0000313" key="3">
    <source>
        <dbReference type="Proteomes" id="UP000233526"/>
    </source>
</evidence>
<proteinExistence type="predicted"/>
<reference evidence="2 3" key="1">
    <citation type="journal article" date="2017" name="Front. Microbiol.">
        <title>Strong Genomic and Phenotypic Heterogeneity in the Aeromonas sobria Species Complex.</title>
        <authorList>
            <person name="Gauthier J."/>
            <person name="Vincent A.T."/>
            <person name="Charette S.J."/>
            <person name="Derome N."/>
        </authorList>
    </citation>
    <scope>NUCLEOTIDE SEQUENCE [LARGE SCALE GENOMIC DNA]</scope>
    <source>
        <strain evidence="2 3">JF2635</strain>
    </source>
</reference>
<dbReference type="InterPro" id="IPR031982">
    <property type="entry name" value="PilE-like"/>
</dbReference>
<dbReference type="SUPFAM" id="SSF54523">
    <property type="entry name" value="Pili subunits"/>
    <property type="match status" value="1"/>
</dbReference>
<keyword evidence="1" id="KW-0472">Membrane</keyword>
<keyword evidence="1" id="KW-1133">Transmembrane helix</keyword>
<evidence type="ECO:0000256" key="1">
    <source>
        <dbReference type="SAM" id="Phobius"/>
    </source>
</evidence>
<dbReference type="InterPro" id="IPR012902">
    <property type="entry name" value="N_methyl_site"/>
</dbReference>
<keyword evidence="1" id="KW-0812">Transmembrane</keyword>
<dbReference type="Pfam" id="PF07963">
    <property type="entry name" value="N_methyl"/>
    <property type="match status" value="1"/>
</dbReference>
<dbReference type="EMBL" id="LJZX01000034">
    <property type="protein sequence ID" value="PKQ78694.1"/>
    <property type="molecule type" value="Genomic_DNA"/>
</dbReference>
<evidence type="ECO:0000313" key="2">
    <source>
        <dbReference type="EMBL" id="PKQ78694.1"/>
    </source>
</evidence>
<comment type="caution">
    <text evidence="2">The sequence shown here is derived from an EMBL/GenBank/DDBJ whole genome shotgun (WGS) entry which is preliminary data.</text>
</comment>
<dbReference type="Pfam" id="PF16732">
    <property type="entry name" value="ComP_DUS"/>
    <property type="match status" value="1"/>
</dbReference>
<dbReference type="Proteomes" id="UP000233526">
    <property type="component" value="Unassembled WGS sequence"/>
</dbReference>
<dbReference type="Gene3D" id="3.30.700.10">
    <property type="entry name" value="Glycoprotein, Type 4 Pilin"/>
    <property type="match status" value="1"/>
</dbReference>
<protein>
    <submittedName>
        <fullName evidence="2">Fimbrial protein</fullName>
    </submittedName>
</protein>
<dbReference type="NCBIfam" id="TIGR02532">
    <property type="entry name" value="IV_pilin_GFxxxE"/>
    <property type="match status" value="1"/>
</dbReference>
<accession>A0A2N3IZU7</accession>
<feature type="transmembrane region" description="Helical" evidence="1">
    <location>
        <begin position="7"/>
        <end position="28"/>
    </location>
</feature>
<organism evidence="2 3">
    <name type="scientific">Aeromonas sobria</name>
    <dbReference type="NCBI Taxonomy" id="646"/>
    <lineage>
        <taxon>Bacteria</taxon>
        <taxon>Pseudomonadati</taxon>
        <taxon>Pseudomonadota</taxon>
        <taxon>Gammaproteobacteria</taxon>
        <taxon>Aeromonadales</taxon>
        <taxon>Aeromonadaceae</taxon>
        <taxon>Aeromonas</taxon>
    </lineage>
</organism>
<dbReference type="RefSeq" id="WP_101317890.1">
    <property type="nucleotide sequence ID" value="NZ_CAWNSS010000034.1"/>
</dbReference>
<dbReference type="GO" id="GO:0043683">
    <property type="term" value="P:type IV pilus assembly"/>
    <property type="evidence" value="ECO:0007669"/>
    <property type="project" value="InterPro"/>
</dbReference>
<gene>
    <name evidence="2" type="ORF">AOX56_03365</name>
</gene>
<sequence length="141" mass="15533">MIGYSRGFSLIELMIVVAIVAILGTIAYPSYQQYVLTSHRVEAKKMLLDAANRQETYFMDFNRYASSIADLGVVLEPDARYSLEISISAGIPSPNFKLTAIASGAQEADSRCFKLMINQGNNKNEKNAEDQAGNPVDGCWE</sequence>
<name>A0A2N3IZU7_AERSO</name>
<dbReference type="AlphaFoldDB" id="A0A2N3IZU7"/>
<dbReference type="PROSITE" id="PS00409">
    <property type="entry name" value="PROKAR_NTER_METHYL"/>
    <property type="match status" value="1"/>
</dbReference>